<dbReference type="Proteomes" id="UP000596661">
    <property type="component" value="Chromosome 3"/>
</dbReference>
<dbReference type="EMBL" id="UZAU01000262">
    <property type="status" value="NOT_ANNOTATED_CDS"/>
    <property type="molecule type" value="Genomic_DNA"/>
</dbReference>
<name>A0A803P9M7_CANSA</name>
<evidence type="ECO:0000259" key="1">
    <source>
        <dbReference type="PROSITE" id="PS50878"/>
    </source>
</evidence>
<dbReference type="Gene3D" id="3.60.10.10">
    <property type="entry name" value="Endonuclease/exonuclease/phosphatase"/>
    <property type="match status" value="1"/>
</dbReference>
<dbReference type="PANTHER" id="PTHR33116">
    <property type="entry name" value="REVERSE TRANSCRIPTASE ZINC-BINDING DOMAIN-CONTAINING PROTEIN-RELATED-RELATED"/>
    <property type="match status" value="1"/>
</dbReference>
<dbReference type="EnsemblPlants" id="evm.model.03.600">
    <property type="protein sequence ID" value="cds.evm.model.03.600"/>
    <property type="gene ID" value="evm.TU.03.600"/>
</dbReference>
<evidence type="ECO:0000313" key="3">
    <source>
        <dbReference type="Proteomes" id="UP000596661"/>
    </source>
</evidence>
<dbReference type="CDD" id="cd01650">
    <property type="entry name" value="RT_nLTR_like"/>
    <property type="match status" value="1"/>
</dbReference>
<dbReference type="InterPro" id="IPR043502">
    <property type="entry name" value="DNA/RNA_pol_sf"/>
</dbReference>
<dbReference type="PANTHER" id="PTHR33116:SF84">
    <property type="entry name" value="RNA-DIRECTED DNA POLYMERASE"/>
    <property type="match status" value="1"/>
</dbReference>
<evidence type="ECO:0000313" key="2">
    <source>
        <dbReference type="EnsemblPlants" id="cds.evm.model.03.600"/>
    </source>
</evidence>
<dbReference type="InterPro" id="IPR025558">
    <property type="entry name" value="DUF4283"/>
</dbReference>
<dbReference type="InterPro" id="IPR005135">
    <property type="entry name" value="Endo/exonuclease/phosphatase"/>
</dbReference>
<dbReference type="Pfam" id="PF14111">
    <property type="entry name" value="DUF4283"/>
    <property type="match status" value="1"/>
</dbReference>
<protein>
    <recommendedName>
        <fullName evidence="1">Reverse transcriptase domain-containing protein</fullName>
    </recommendedName>
</protein>
<proteinExistence type="predicted"/>
<sequence>MAKKKRVGRKLILRQPSSEPILEIQGHATEAREVNSTEGLTAVCEVQKSAPRIRKQSCDLETEGSCLHASKSWAMEVEEEDGIEMEQTFPKIKSPWDNFSKESLNHDSKLRYAEPIIKDGIRIAQVDVDEVQEQAAQWNSAVICMVLGANPPIAVFEGFIKCIWNHLGIVQVARMTMGLVMVKFHDEASRDQVLEEGLIHFDRSFQEFTVGKPIMVDQHTKDRTRIQFARVFVEMEITDEPPAAISYLNEFGQLSEQKIDYEWIPAKCKKCAGFGHIQADCRRDETNKKTGRDVLNQGKNELPVKSMKNKAMTENTNGEEGNNLQQGEWSVPKKIIGCRGVQSRDMIMIAPIGESNAFIALQEQSVEQGKEGNCEIEGDQEGRLLVMWRKSFVRVIVIAESSQLVHCYVKMTGAVADFCVTFVYGFNTIESRKSLWEEMRILKFPVKPWLVVGDFNAVFELDDRIGGNSITLNDIVDSNNWLTHANVVRLTKTGSHYTWTNNQENNSRIYLKIDHAFVNEDWVDIMPDAKAHFDLELMSDHCSCVISIVVSERIGIKPFKFFNFWTEHRDFKKVVLESWCMPLRSMGLKAIYFKLMRVKHRLKDFNRNTIGDIGRNYQEAKEGYLTARREAQSNLMDIVIQRQEKEAAASFNLQEKMYHNFLRQRSKINWLCKGDENNSYFHSILKQRRMENRITSYTNEHGLVVDNFPEVVNHFLSHFKNIMGRRSQTTSQIDPSCIDHGAKLSLDDQVGLLKPFTKKEIKKALFSIPDSKSPGPDRFGSGFFKALWADLGNDISDAIKDFFQTGRMPPELHAKMITLIPKIENPSKAVNYRPIACCTTLYKCISKLLCSRLAQVLPNLVNQNQGAFVQGRSIAHNVMMVQDLLKNYKRKGVSPRCAIKVDISKAYNTVCWDFLEDLLNAYHLPSRFVMWIMTCVRATSYSIIMNGRIQGSFKGEKGLRQGDPLSPLLFVLVMEYLTRCLQTVASCTNYRYHPMCKELRIVSLCFADDLMLFSKGTQQSVKALKDTLGEFSAVSGLSINTSKSQIYFGGVDSDIKQSIMKDFGLMEGSYPLRYLRVPLRPTKWKEEDCGIIIKKMRQRLHTWASRHLSYAGRVQLIHSVLLGLRNYWMSIFVLPHSITKEVEKICRGFLWGWNGNRSKIHLASWEKVCLPKSYGGLGFKDGIRWNHAILAKYVWAINSKRDLLWVIWVNSIYLKNKSFWEYELKQDSSWYWRKLCHVRDKFSREDVQAAGRGKKFKTNWLYNSKLVQHSFPYNTAVWSSLNLPKHRFILWQVVNNNLLTRDKLAQFRVVPDSLDCPVCLADCYCCMEKLATGQNH</sequence>
<reference evidence="2" key="1">
    <citation type="submission" date="2018-11" db="EMBL/GenBank/DDBJ databases">
        <authorList>
            <person name="Grassa J C."/>
        </authorList>
    </citation>
    <scope>NUCLEOTIDE SEQUENCE [LARGE SCALE GENOMIC DNA]</scope>
</reference>
<dbReference type="PROSITE" id="PS50878">
    <property type="entry name" value="RT_POL"/>
    <property type="match status" value="1"/>
</dbReference>
<keyword evidence="3" id="KW-1185">Reference proteome</keyword>
<dbReference type="SUPFAM" id="SSF56219">
    <property type="entry name" value="DNase I-like"/>
    <property type="match status" value="1"/>
</dbReference>
<dbReference type="InterPro" id="IPR000477">
    <property type="entry name" value="RT_dom"/>
</dbReference>
<dbReference type="Pfam" id="PF03372">
    <property type="entry name" value="Exo_endo_phos"/>
    <property type="match status" value="1"/>
</dbReference>
<accession>A0A803P9M7</accession>
<reference evidence="2" key="2">
    <citation type="submission" date="2021-03" db="UniProtKB">
        <authorList>
            <consortium name="EnsemblPlants"/>
        </authorList>
    </citation>
    <scope>IDENTIFICATION</scope>
</reference>
<dbReference type="InterPro" id="IPR036691">
    <property type="entry name" value="Endo/exonu/phosph_ase_sf"/>
</dbReference>
<feature type="domain" description="Reverse transcriptase" evidence="1">
    <location>
        <begin position="801"/>
        <end position="1079"/>
    </location>
</feature>
<dbReference type="SUPFAM" id="SSF56672">
    <property type="entry name" value="DNA/RNA polymerases"/>
    <property type="match status" value="1"/>
</dbReference>
<dbReference type="Pfam" id="PF00078">
    <property type="entry name" value="RVT_1"/>
    <property type="match status" value="1"/>
</dbReference>
<dbReference type="Gramene" id="evm.model.03.600">
    <property type="protein sequence ID" value="cds.evm.model.03.600"/>
    <property type="gene ID" value="evm.TU.03.600"/>
</dbReference>
<organism evidence="2 3">
    <name type="scientific">Cannabis sativa</name>
    <name type="common">Hemp</name>
    <name type="synonym">Marijuana</name>
    <dbReference type="NCBI Taxonomy" id="3483"/>
    <lineage>
        <taxon>Eukaryota</taxon>
        <taxon>Viridiplantae</taxon>
        <taxon>Streptophyta</taxon>
        <taxon>Embryophyta</taxon>
        <taxon>Tracheophyta</taxon>
        <taxon>Spermatophyta</taxon>
        <taxon>Magnoliopsida</taxon>
        <taxon>eudicotyledons</taxon>
        <taxon>Gunneridae</taxon>
        <taxon>Pentapetalae</taxon>
        <taxon>rosids</taxon>
        <taxon>fabids</taxon>
        <taxon>Rosales</taxon>
        <taxon>Cannabaceae</taxon>
        <taxon>Cannabis</taxon>
    </lineage>
</organism>